<feature type="region of interest" description="Disordered" evidence="1">
    <location>
        <begin position="254"/>
        <end position="274"/>
    </location>
</feature>
<dbReference type="AlphaFoldDB" id="A0A9W9ZCI8"/>
<organism evidence="3 4">
    <name type="scientific">Desmophyllum pertusum</name>
    <dbReference type="NCBI Taxonomy" id="174260"/>
    <lineage>
        <taxon>Eukaryota</taxon>
        <taxon>Metazoa</taxon>
        <taxon>Cnidaria</taxon>
        <taxon>Anthozoa</taxon>
        <taxon>Hexacorallia</taxon>
        <taxon>Scleractinia</taxon>
        <taxon>Caryophylliina</taxon>
        <taxon>Caryophylliidae</taxon>
        <taxon>Desmophyllum</taxon>
    </lineage>
</organism>
<reference evidence="3" key="1">
    <citation type="submission" date="2023-01" db="EMBL/GenBank/DDBJ databases">
        <title>Genome assembly of the deep-sea coral Lophelia pertusa.</title>
        <authorList>
            <person name="Herrera S."/>
            <person name="Cordes E."/>
        </authorList>
    </citation>
    <scope>NUCLEOTIDE SEQUENCE</scope>
    <source>
        <strain evidence="3">USNM1676648</strain>
        <tissue evidence="3">Polyp</tissue>
    </source>
</reference>
<sequence>MKCYCIVSAFVILVLMITVVWAKHKGRRLKDHHHKHVQILNVKHLRHSKSHKTLAAHHGHMQFKGHHRPAALKCRRVKFIVNRNMHLRKKTTDAMKRRMSKKHTKRMLHKFITSRKHKRFHLPKETRLFEDKEGNLVTYIEDCVSSENPEKKNFFEGQKELFIAPAFGERKTEHVHHSPQNNDVTTVQASEDDVGDEGIIPASEDSLLQTVSDSTEILKDSAQKEGTAQYLNDQHETEVPSNFATIFQAATLDNPLPKKPEEGSELQGFFSSNGLTNMPQLNSDVVTPISQQPLNNLVHEHDEQLSLPTSVYSGHIFALAPTIFKRRIPYQPAPQSQAYTQVVNDAGIKAPLRTRGDYVTNPAPQSQAYTQVVNDARIRAPLRNHGGYGNPLRDPEITHARFIQNAGGNQVQTFSEAFDQLHNEEQQELASYTNDNVRVPQTLGEAMNVEKAEASYENTFENLYGKDNSIGQQKGAAFLPQKQT</sequence>
<gene>
    <name evidence="3" type="ORF">OS493_024778</name>
</gene>
<evidence type="ECO:0000256" key="1">
    <source>
        <dbReference type="SAM" id="MobiDB-lite"/>
    </source>
</evidence>
<name>A0A9W9ZCI8_9CNID</name>
<accession>A0A9W9ZCI8</accession>
<feature type="chain" id="PRO_5040947292" evidence="2">
    <location>
        <begin position="23"/>
        <end position="484"/>
    </location>
</feature>
<protein>
    <submittedName>
        <fullName evidence="3">Uncharacterized protein</fullName>
    </submittedName>
</protein>
<proteinExistence type="predicted"/>
<dbReference type="OrthoDB" id="5981342at2759"/>
<dbReference type="EMBL" id="MU826369">
    <property type="protein sequence ID" value="KAJ7378113.1"/>
    <property type="molecule type" value="Genomic_DNA"/>
</dbReference>
<keyword evidence="2" id="KW-0732">Signal</keyword>
<dbReference type="Proteomes" id="UP001163046">
    <property type="component" value="Unassembled WGS sequence"/>
</dbReference>
<comment type="caution">
    <text evidence="3">The sequence shown here is derived from an EMBL/GenBank/DDBJ whole genome shotgun (WGS) entry which is preliminary data.</text>
</comment>
<evidence type="ECO:0000313" key="4">
    <source>
        <dbReference type="Proteomes" id="UP001163046"/>
    </source>
</evidence>
<feature type="signal peptide" evidence="2">
    <location>
        <begin position="1"/>
        <end position="22"/>
    </location>
</feature>
<evidence type="ECO:0000256" key="2">
    <source>
        <dbReference type="SAM" id="SignalP"/>
    </source>
</evidence>
<keyword evidence="4" id="KW-1185">Reference proteome</keyword>
<evidence type="ECO:0000313" key="3">
    <source>
        <dbReference type="EMBL" id="KAJ7378113.1"/>
    </source>
</evidence>